<dbReference type="InterPro" id="IPR017937">
    <property type="entry name" value="Thioredoxin_CS"/>
</dbReference>
<dbReference type="GO" id="GO:0016491">
    <property type="term" value="F:oxidoreductase activity"/>
    <property type="evidence" value="ECO:0007669"/>
    <property type="project" value="InterPro"/>
</dbReference>
<dbReference type="InterPro" id="IPR050553">
    <property type="entry name" value="Thioredoxin_ResA/DsbE_sf"/>
</dbReference>
<evidence type="ECO:0000313" key="6">
    <source>
        <dbReference type="EMBL" id="RKO68945.1"/>
    </source>
</evidence>
<dbReference type="OrthoDB" id="750178at2"/>
<feature type="domain" description="Thioredoxin" evidence="5">
    <location>
        <begin position="255"/>
        <end position="408"/>
    </location>
</feature>
<dbReference type="SUPFAM" id="SSF52833">
    <property type="entry name" value="Thioredoxin-like"/>
    <property type="match status" value="1"/>
</dbReference>
<gene>
    <name evidence="6" type="ORF">D7322_24445</name>
</gene>
<comment type="subcellular location">
    <subcellularLocation>
        <location evidence="1">Cell envelope</location>
    </subcellularLocation>
</comment>
<dbReference type="InterPro" id="IPR025380">
    <property type="entry name" value="DUF4369"/>
</dbReference>
<dbReference type="PROSITE" id="PS51352">
    <property type="entry name" value="THIOREDOXIN_2"/>
    <property type="match status" value="1"/>
</dbReference>
<keyword evidence="7" id="KW-1185">Reference proteome</keyword>
<dbReference type="InterPro" id="IPR036249">
    <property type="entry name" value="Thioredoxin-like_sf"/>
</dbReference>
<keyword evidence="3" id="KW-1015">Disulfide bond</keyword>
<dbReference type="GO" id="GO:0017004">
    <property type="term" value="P:cytochrome complex assembly"/>
    <property type="evidence" value="ECO:0007669"/>
    <property type="project" value="UniProtKB-KW"/>
</dbReference>
<dbReference type="Gene3D" id="3.40.30.10">
    <property type="entry name" value="Glutaredoxin"/>
    <property type="match status" value="1"/>
</dbReference>
<evidence type="ECO:0000256" key="1">
    <source>
        <dbReference type="ARBA" id="ARBA00004196"/>
    </source>
</evidence>
<organism evidence="6 7">
    <name type="scientific">Sphingobacterium puteale</name>
    <dbReference type="NCBI Taxonomy" id="2420510"/>
    <lineage>
        <taxon>Bacteria</taxon>
        <taxon>Pseudomonadati</taxon>
        <taxon>Bacteroidota</taxon>
        <taxon>Sphingobacteriia</taxon>
        <taxon>Sphingobacteriales</taxon>
        <taxon>Sphingobacteriaceae</taxon>
        <taxon>Sphingobacterium</taxon>
    </lineage>
</organism>
<dbReference type="GO" id="GO:0030313">
    <property type="term" value="C:cell envelope"/>
    <property type="evidence" value="ECO:0007669"/>
    <property type="project" value="UniProtKB-SubCell"/>
</dbReference>
<evidence type="ECO:0000313" key="7">
    <source>
        <dbReference type="Proteomes" id="UP000282423"/>
    </source>
</evidence>
<dbReference type="CDD" id="cd02966">
    <property type="entry name" value="TlpA_like_family"/>
    <property type="match status" value="1"/>
</dbReference>
<dbReference type="PANTHER" id="PTHR42852">
    <property type="entry name" value="THIOL:DISULFIDE INTERCHANGE PROTEIN DSBE"/>
    <property type="match status" value="1"/>
</dbReference>
<comment type="caution">
    <text evidence="6">The sequence shown here is derived from an EMBL/GenBank/DDBJ whole genome shotgun (WGS) entry which is preliminary data.</text>
</comment>
<accession>A0A420VRN4</accession>
<evidence type="ECO:0000256" key="3">
    <source>
        <dbReference type="ARBA" id="ARBA00023157"/>
    </source>
</evidence>
<dbReference type="Pfam" id="PF00578">
    <property type="entry name" value="AhpC-TSA"/>
    <property type="match status" value="1"/>
</dbReference>
<dbReference type="PROSITE" id="PS00194">
    <property type="entry name" value="THIOREDOXIN_1"/>
    <property type="match status" value="1"/>
</dbReference>
<dbReference type="AlphaFoldDB" id="A0A420VRN4"/>
<proteinExistence type="predicted"/>
<keyword evidence="2" id="KW-0201">Cytochrome c-type biogenesis</keyword>
<evidence type="ECO:0000256" key="4">
    <source>
        <dbReference type="ARBA" id="ARBA00023284"/>
    </source>
</evidence>
<dbReference type="InterPro" id="IPR013766">
    <property type="entry name" value="Thioredoxin_domain"/>
</dbReference>
<name>A0A420VRN4_9SPHI</name>
<protein>
    <submittedName>
        <fullName evidence="6">AhpC/TSA family protein</fullName>
    </submittedName>
</protein>
<evidence type="ECO:0000259" key="5">
    <source>
        <dbReference type="PROSITE" id="PS51352"/>
    </source>
</evidence>
<evidence type="ECO:0000256" key="2">
    <source>
        <dbReference type="ARBA" id="ARBA00022748"/>
    </source>
</evidence>
<dbReference type="InterPro" id="IPR000866">
    <property type="entry name" value="AhpC/TSA"/>
</dbReference>
<dbReference type="Pfam" id="PF14289">
    <property type="entry name" value="DUF4369"/>
    <property type="match status" value="1"/>
</dbReference>
<reference evidence="6 7" key="1">
    <citation type="submission" date="2018-10" db="EMBL/GenBank/DDBJ databases">
        <title>Sphingobacterium sp. M05W1-28.</title>
        <authorList>
            <person name="Cai H."/>
        </authorList>
    </citation>
    <scope>NUCLEOTIDE SEQUENCE [LARGE SCALE GENOMIC DNA]</scope>
    <source>
        <strain evidence="6 7">M05W1-28</strain>
    </source>
</reference>
<dbReference type="PANTHER" id="PTHR42852:SF6">
    <property type="entry name" value="THIOL:DISULFIDE INTERCHANGE PROTEIN DSBE"/>
    <property type="match status" value="1"/>
</dbReference>
<sequence length="408" mass="45287">MQFLVNNLQMKAIKIIIQISLLLVAGPLFAQSKSFTLIGKVAGKADGYIYLSIADGENGRMDSMQLNQGKFVFTGQLAYPTQAEVLMEKKSERSANKRLPLILEPGEMTLTIDYNQFGLGELKGSISNAEQEMLNKKQASIRINMQPAQQHYNRVVEKYLAIGEQKDTASSKIIRAEMNAVQKEMEPFHAQIRATEDQVLEHYPNGFTAANRLMYAVGQLPVEESAKRYEALSTGAKHSIAGRYVQSKIQAIRRGSVGVNAPDFTSTDINGTPLTLSAHKGKYVLLDFWASWCVPCRKGNPHLLALYTKYQEKGLEIIGVASDDGNEKAWRKAVEDDKIAVWKHVLSGQNIEKLRKGERDDNYIGGQYGISTLPTKILIDPQGLIIGRYGSGAGTDADLDQKLTEIFR</sequence>
<dbReference type="GO" id="GO:0016209">
    <property type="term" value="F:antioxidant activity"/>
    <property type="evidence" value="ECO:0007669"/>
    <property type="project" value="InterPro"/>
</dbReference>
<dbReference type="Proteomes" id="UP000282423">
    <property type="component" value="Unassembled WGS sequence"/>
</dbReference>
<keyword evidence="4" id="KW-0676">Redox-active center</keyword>
<dbReference type="EMBL" id="RBWS01000024">
    <property type="protein sequence ID" value="RKO68945.1"/>
    <property type="molecule type" value="Genomic_DNA"/>
</dbReference>